<comment type="caution">
    <text evidence="1">The sequence shown here is derived from an EMBL/GenBank/DDBJ whole genome shotgun (WGS) entry which is preliminary data.</text>
</comment>
<name>A0A9X2MR47_9BACL</name>
<evidence type="ECO:0000313" key="2">
    <source>
        <dbReference type="Proteomes" id="UP001141950"/>
    </source>
</evidence>
<dbReference type="RefSeq" id="WP_257446361.1">
    <property type="nucleotide sequence ID" value="NZ_JANIPJ010000009.1"/>
</dbReference>
<proteinExistence type="predicted"/>
<keyword evidence="2" id="KW-1185">Reference proteome</keyword>
<dbReference type="AlphaFoldDB" id="A0A9X2MR47"/>
<reference evidence="1" key="1">
    <citation type="submission" date="2022-08" db="EMBL/GenBank/DDBJ databases">
        <title>The genomic sequence of strain Paenibacillus sp. SCIV0701.</title>
        <authorList>
            <person name="Zhao H."/>
        </authorList>
    </citation>
    <scope>NUCLEOTIDE SEQUENCE</scope>
    <source>
        <strain evidence="1">SCIV0701</strain>
    </source>
</reference>
<dbReference type="EMBL" id="JANIPJ010000009">
    <property type="protein sequence ID" value="MCR2804870.1"/>
    <property type="molecule type" value="Genomic_DNA"/>
</dbReference>
<organism evidence="1 2">
    <name type="scientific">Paenibacillus soyae</name>
    <dbReference type="NCBI Taxonomy" id="2969249"/>
    <lineage>
        <taxon>Bacteria</taxon>
        <taxon>Bacillati</taxon>
        <taxon>Bacillota</taxon>
        <taxon>Bacilli</taxon>
        <taxon>Bacillales</taxon>
        <taxon>Paenibacillaceae</taxon>
        <taxon>Paenibacillus</taxon>
    </lineage>
</organism>
<gene>
    <name evidence="1" type="ORF">NQZ67_13375</name>
</gene>
<sequence length="101" mass="11832">MPSEASTRAFQATEQKIKQILDPEHPLCREDVVWMLGYIKKKVADEDPSLMDLPQPRLMQNFLYFAEAAMALIMRRHYCDQEASRLRHLLRQAAYGLIPER</sequence>
<accession>A0A9X2MR47</accession>
<evidence type="ECO:0000313" key="1">
    <source>
        <dbReference type="EMBL" id="MCR2804870.1"/>
    </source>
</evidence>
<protein>
    <submittedName>
        <fullName evidence="1">Uncharacterized protein</fullName>
    </submittedName>
</protein>
<dbReference type="Proteomes" id="UP001141950">
    <property type="component" value="Unassembled WGS sequence"/>
</dbReference>